<dbReference type="EMBL" id="MU842955">
    <property type="protein sequence ID" value="KAK2024741.1"/>
    <property type="molecule type" value="Genomic_DNA"/>
</dbReference>
<evidence type="ECO:0000256" key="1">
    <source>
        <dbReference type="SAM" id="SignalP"/>
    </source>
</evidence>
<proteinExistence type="predicted"/>
<gene>
    <name evidence="2" type="ORF">LX32DRAFT_84278</name>
</gene>
<comment type="caution">
    <text evidence="2">The sequence shown here is derived from an EMBL/GenBank/DDBJ whole genome shotgun (WGS) entry which is preliminary data.</text>
</comment>
<feature type="signal peptide" evidence="1">
    <location>
        <begin position="1"/>
        <end position="25"/>
    </location>
</feature>
<evidence type="ECO:0000313" key="3">
    <source>
        <dbReference type="Proteomes" id="UP001232148"/>
    </source>
</evidence>
<keyword evidence="3" id="KW-1185">Reference proteome</keyword>
<dbReference type="AlphaFoldDB" id="A0AAD9HAF6"/>
<sequence>MEKKRHARAKLGFVFLLAWSRSAVQFPLKLDLALAMMDLRAAGKTSLICNTVVDLHGRRDGFCLIESFLDWDGIWDFFLSFCSDCNLQPYLDRTGGAAHLLHHVHTARYYCRVVQFSFLAGRLRSAGYTPSFPCHWLRGRREPEK</sequence>
<keyword evidence="1" id="KW-0732">Signal</keyword>
<reference evidence="2" key="1">
    <citation type="submission" date="2021-06" db="EMBL/GenBank/DDBJ databases">
        <title>Comparative genomics, transcriptomics and evolutionary studies reveal genomic signatures of adaptation to plant cell wall in hemibiotrophic fungi.</title>
        <authorList>
            <consortium name="DOE Joint Genome Institute"/>
            <person name="Baroncelli R."/>
            <person name="Diaz J.F."/>
            <person name="Benocci T."/>
            <person name="Peng M."/>
            <person name="Battaglia E."/>
            <person name="Haridas S."/>
            <person name="Andreopoulos W."/>
            <person name="Labutti K."/>
            <person name="Pangilinan J."/>
            <person name="Floch G.L."/>
            <person name="Makela M.R."/>
            <person name="Henrissat B."/>
            <person name="Grigoriev I.V."/>
            <person name="Crouch J.A."/>
            <person name="De Vries R.P."/>
            <person name="Sukno S.A."/>
            <person name="Thon M.R."/>
        </authorList>
    </citation>
    <scope>NUCLEOTIDE SEQUENCE</scope>
    <source>
        <strain evidence="2">MAFF235873</strain>
    </source>
</reference>
<name>A0AAD9HAF6_9PEZI</name>
<evidence type="ECO:0000313" key="2">
    <source>
        <dbReference type="EMBL" id="KAK2024741.1"/>
    </source>
</evidence>
<feature type="chain" id="PRO_5042076635" description="Secreted protein" evidence="1">
    <location>
        <begin position="26"/>
        <end position="145"/>
    </location>
</feature>
<evidence type="ECO:0008006" key="4">
    <source>
        <dbReference type="Google" id="ProtNLM"/>
    </source>
</evidence>
<dbReference type="Proteomes" id="UP001232148">
    <property type="component" value="Unassembled WGS sequence"/>
</dbReference>
<organism evidence="2 3">
    <name type="scientific">Colletotrichum zoysiae</name>
    <dbReference type="NCBI Taxonomy" id="1216348"/>
    <lineage>
        <taxon>Eukaryota</taxon>
        <taxon>Fungi</taxon>
        <taxon>Dikarya</taxon>
        <taxon>Ascomycota</taxon>
        <taxon>Pezizomycotina</taxon>
        <taxon>Sordariomycetes</taxon>
        <taxon>Hypocreomycetidae</taxon>
        <taxon>Glomerellales</taxon>
        <taxon>Glomerellaceae</taxon>
        <taxon>Colletotrichum</taxon>
        <taxon>Colletotrichum graminicola species complex</taxon>
    </lineage>
</organism>
<protein>
    <recommendedName>
        <fullName evidence="4">Secreted protein</fullName>
    </recommendedName>
</protein>
<accession>A0AAD9HAF6</accession>